<evidence type="ECO:0000256" key="1">
    <source>
        <dbReference type="SAM" id="MobiDB-lite"/>
    </source>
</evidence>
<reference evidence="3" key="2">
    <citation type="submission" date="2022-01" db="EMBL/GenBank/DDBJ databases">
        <authorList>
            <person name="Yamashiro T."/>
            <person name="Shiraishi A."/>
            <person name="Satake H."/>
            <person name="Nakayama K."/>
        </authorList>
    </citation>
    <scope>NUCLEOTIDE SEQUENCE</scope>
</reference>
<gene>
    <name evidence="3" type="ORF">Tco_0749472</name>
</gene>
<reference evidence="3" key="1">
    <citation type="journal article" date="2022" name="Int. J. Mol. Sci.">
        <title>Draft Genome of Tanacetum Coccineum: Genomic Comparison of Closely Related Tanacetum-Family Plants.</title>
        <authorList>
            <person name="Yamashiro T."/>
            <person name="Shiraishi A."/>
            <person name="Nakayama K."/>
            <person name="Satake H."/>
        </authorList>
    </citation>
    <scope>NUCLEOTIDE SEQUENCE</scope>
</reference>
<name>A0ABQ4YZT8_9ASTR</name>
<evidence type="ECO:0000313" key="4">
    <source>
        <dbReference type="Proteomes" id="UP001151760"/>
    </source>
</evidence>
<dbReference type="GO" id="GO:0003964">
    <property type="term" value="F:RNA-directed DNA polymerase activity"/>
    <property type="evidence" value="ECO:0007669"/>
    <property type="project" value="UniProtKB-KW"/>
</dbReference>
<feature type="compositionally biased region" description="Basic and acidic residues" evidence="1">
    <location>
        <begin position="231"/>
        <end position="249"/>
    </location>
</feature>
<feature type="region of interest" description="Disordered" evidence="1">
    <location>
        <begin position="207"/>
        <end position="260"/>
    </location>
</feature>
<dbReference type="InterPro" id="IPR043128">
    <property type="entry name" value="Rev_trsase/Diguanyl_cyclase"/>
</dbReference>
<dbReference type="PANTHER" id="PTHR48475:SF1">
    <property type="entry name" value="RNASE H TYPE-1 DOMAIN-CONTAINING PROTEIN"/>
    <property type="match status" value="1"/>
</dbReference>
<dbReference type="EMBL" id="BQNB010010863">
    <property type="protein sequence ID" value="GJS82931.1"/>
    <property type="molecule type" value="Genomic_DNA"/>
</dbReference>
<feature type="domain" description="Retrotransposon gag" evidence="2">
    <location>
        <begin position="329"/>
        <end position="402"/>
    </location>
</feature>
<feature type="compositionally biased region" description="Low complexity" evidence="1">
    <location>
        <begin position="207"/>
        <end position="220"/>
    </location>
</feature>
<dbReference type="PANTHER" id="PTHR48475">
    <property type="entry name" value="RIBONUCLEASE H"/>
    <property type="match status" value="1"/>
</dbReference>
<dbReference type="Gene3D" id="3.30.70.270">
    <property type="match status" value="1"/>
</dbReference>
<keyword evidence="3" id="KW-0808">Transferase</keyword>
<dbReference type="SUPFAM" id="SSF56672">
    <property type="entry name" value="DNA/RNA polymerases"/>
    <property type="match status" value="1"/>
</dbReference>
<keyword evidence="3" id="KW-0695">RNA-directed DNA polymerase</keyword>
<keyword evidence="4" id="KW-1185">Reference proteome</keyword>
<protein>
    <submittedName>
        <fullName evidence="3">Reverse transcriptase domain-containing protein</fullName>
    </submittedName>
</protein>
<evidence type="ECO:0000313" key="3">
    <source>
        <dbReference type="EMBL" id="GJS82931.1"/>
    </source>
</evidence>
<accession>A0ABQ4YZT8</accession>
<dbReference type="Pfam" id="PF03732">
    <property type="entry name" value="Retrotrans_gag"/>
    <property type="match status" value="1"/>
</dbReference>
<evidence type="ECO:0000259" key="2">
    <source>
        <dbReference type="Pfam" id="PF03732"/>
    </source>
</evidence>
<sequence length="1079" mass="121653">MLSATPSLIDSNNGDAMQQEAIRMRHKQQQLTVAETGDGAVDGDGIFVAIRQETEALQGLLDSSIQLSEVLLALVEIQEKERSLISLKDEFFPRSLHRKDHDRHPNLLELEESKDIIDSQLEGEGAQRVELEGTGTGSREGPFEPAQLAQTTPSPAFIKENIDVLRTMIKEHDQQTKAKATLKKLVYDDSGEEGSDSSETKGLLELFSSESFGTSGTSGTQDRNKSKSKTKTSEGRTKCRGRMSEHKGINSDSGCGEDSKDTCKDLSTPYKRPKPTPFTTRITRFIYHRRAKLSRNLKVYEGSKDQKDHLGIFSAATEQEEWPMPIWCKMFHQTLSGAARNLFDDLEPKSVDNFEELSHKFLEELSQQKRYAKDPTEIHGIKRRLNEGLQAFMDRFKSKNSHIKGVPPMLHISSFMYGHGHPELANTLNDKISKTVDEIFERVRAFIRGKVAEIIRGRNGPREFRRNMGTCVPYSRRDTFKPLTKTLKEILEMESVNFPPPPPLIGTPEKQNLNKFSDFYGDKGHNTNDCYHLKKQIEEVVASGKLAHLVKDIRQGNQRNRGQGRGNVKVINMVGLGGNRKRPQEMEGPRLIEEIAFSVIPHNSLTYDPIILEGTIESFRSRLKKSNASLVGFSGKIYHPLGLIDLKVTMGEPTKNKTVLLEFAIVKCRSPYNGNLKGVQTDRGNAEFIEGSTMASAHGADVKGKRACHIEEPEHPWSEAQKGAYGLRRFLGRRDSKIKVGLKNFEATLQRVMDKVLAEQKGRNVEVYLEEVVMKSKSEQSLIEDVEEILHKFQRVNMKIDPSECTFGMEKGKFLGYVATIEGIKSDPEKVKGLEICYTAKEKALLALIHTTRCLTNIFRTYKVSVVTDSPKEDILKVLETTRQQALWAAELRTYHVSYIRRKEAKGKIVKKFFGKGEQVLQVPGKNNEGASIAREKPQDELTPTPRALRLYVGRESNKEGSRVGMVMVDPEEKEYSHAICLNFYAFEDDIDYEALLAGLVALPEERYREEIMDATTPFHMFRITYLPKSLNPKAKALTGLTSIRLEFLGEVNLRGLLELDKSDLSGNKDRVQLGSSRA</sequence>
<dbReference type="Proteomes" id="UP001151760">
    <property type="component" value="Unassembled WGS sequence"/>
</dbReference>
<comment type="caution">
    <text evidence="3">The sequence shown here is derived from an EMBL/GenBank/DDBJ whole genome shotgun (WGS) entry which is preliminary data.</text>
</comment>
<dbReference type="InterPro" id="IPR005162">
    <property type="entry name" value="Retrotrans_gag_dom"/>
</dbReference>
<organism evidence="3 4">
    <name type="scientific">Tanacetum coccineum</name>
    <dbReference type="NCBI Taxonomy" id="301880"/>
    <lineage>
        <taxon>Eukaryota</taxon>
        <taxon>Viridiplantae</taxon>
        <taxon>Streptophyta</taxon>
        <taxon>Embryophyta</taxon>
        <taxon>Tracheophyta</taxon>
        <taxon>Spermatophyta</taxon>
        <taxon>Magnoliopsida</taxon>
        <taxon>eudicotyledons</taxon>
        <taxon>Gunneridae</taxon>
        <taxon>Pentapetalae</taxon>
        <taxon>asterids</taxon>
        <taxon>campanulids</taxon>
        <taxon>Asterales</taxon>
        <taxon>Asteraceae</taxon>
        <taxon>Asteroideae</taxon>
        <taxon>Anthemideae</taxon>
        <taxon>Anthemidinae</taxon>
        <taxon>Tanacetum</taxon>
    </lineage>
</organism>
<proteinExistence type="predicted"/>
<keyword evidence="3" id="KW-0548">Nucleotidyltransferase</keyword>
<dbReference type="InterPro" id="IPR043502">
    <property type="entry name" value="DNA/RNA_pol_sf"/>
</dbReference>